<feature type="transmembrane region" description="Helical" evidence="1">
    <location>
        <begin position="139"/>
        <end position="162"/>
    </location>
</feature>
<keyword evidence="1" id="KW-0812">Transmembrane</keyword>
<dbReference type="InterPro" id="IPR045466">
    <property type="entry name" value="DUF6498"/>
</dbReference>
<gene>
    <name evidence="2" type="ORF">JW744_03900</name>
</gene>
<feature type="transmembrane region" description="Helical" evidence="1">
    <location>
        <begin position="219"/>
        <end position="239"/>
    </location>
</feature>
<feature type="transmembrane region" description="Helical" evidence="1">
    <location>
        <begin position="183"/>
        <end position="207"/>
    </location>
</feature>
<feature type="transmembrane region" description="Helical" evidence="1">
    <location>
        <begin position="32"/>
        <end position="51"/>
    </location>
</feature>
<proteinExistence type="predicted"/>
<keyword evidence="1" id="KW-0472">Membrane</keyword>
<evidence type="ECO:0000256" key="1">
    <source>
        <dbReference type="SAM" id="Phobius"/>
    </source>
</evidence>
<dbReference type="Pfam" id="PF20108">
    <property type="entry name" value="DUF6498"/>
    <property type="match status" value="1"/>
</dbReference>
<accession>A0A938YNU6</accession>
<evidence type="ECO:0000313" key="3">
    <source>
        <dbReference type="Proteomes" id="UP000809243"/>
    </source>
</evidence>
<dbReference type="AlphaFoldDB" id="A0A938YNU6"/>
<dbReference type="EMBL" id="JAFGDB010000064">
    <property type="protein sequence ID" value="MBN2067583.1"/>
    <property type="molecule type" value="Genomic_DNA"/>
</dbReference>
<feature type="transmembrane region" description="Helical" evidence="1">
    <location>
        <begin position="96"/>
        <end position="119"/>
    </location>
</feature>
<organism evidence="2 3">
    <name type="scientific">Candidatus Iainarchaeum sp</name>
    <dbReference type="NCBI Taxonomy" id="3101447"/>
    <lineage>
        <taxon>Archaea</taxon>
        <taxon>Candidatus Iainarchaeota</taxon>
        <taxon>Candidatus Iainarchaeia</taxon>
        <taxon>Candidatus Iainarchaeales</taxon>
        <taxon>Candidatus Iainarchaeaceae</taxon>
        <taxon>Candidatus Iainarchaeum</taxon>
    </lineage>
</organism>
<dbReference type="Proteomes" id="UP000809243">
    <property type="component" value="Unassembled WGS sequence"/>
</dbReference>
<reference evidence="2" key="1">
    <citation type="submission" date="2021-01" db="EMBL/GenBank/DDBJ databases">
        <title>Active Sulfur Cycling in an Early Earth Analoge.</title>
        <authorList>
            <person name="Hahn C.R."/>
            <person name="Youssef N.H."/>
            <person name="Elshahed M."/>
        </authorList>
    </citation>
    <scope>NUCLEOTIDE SEQUENCE</scope>
    <source>
        <strain evidence="2">Zod_Metabat.1151</strain>
    </source>
</reference>
<protein>
    <submittedName>
        <fullName evidence="2">Uncharacterized protein</fullName>
    </submittedName>
</protein>
<evidence type="ECO:0000313" key="2">
    <source>
        <dbReference type="EMBL" id="MBN2067583.1"/>
    </source>
</evidence>
<comment type="caution">
    <text evidence="2">The sequence shown here is derived from an EMBL/GenBank/DDBJ whole genome shotgun (WGS) entry which is preliminary data.</text>
</comment>
<keyword evidence="1" id="KW-1133">Transmembrane helix</keyword>
<sequence>MNLAIGKVFILGMGISTMAFVELKTDNSAKSLLASNILTIIFALALNWSVMTLLWGYWLQSVIIGIFTVPKILMAQMPKVEWNVSKSFKASNVSEFATKIFMAGFFCLHYGIFHFSYFMFLAFFSFSGFFGRAVTQPDWIGVSLIGVIFFANHLYSLFSNYLNDGKRITNTIDQVFMGPYTRIIPMHLTIMAAGFLTPLAMFFGAVTGSSFVQLLFEKAIIVFFLGLKTFLDLMGHGWLHKKD</sequence>
<name>A0A938YNU6_9ARCH</name>
<feature type="transmembrane region" description="Helical" evidence="1">
    <location>
        <begin position="6"/>
        <end position="23"/>
    </location>
</feature>